<feature type="transmembrane region" description="Helical" evidence="1">
    <location>
        <begin position="88"/>
        <end position="108"/>
    </location>
</feature>
<evidence type="ECO:0000313" key="3">
    <source>
        <dbReference type="Proteomes" id="UP000199518"/>
    </source>
</evidence>
<gene>
    <name evidence="2" type="ORF">SAMN05421753_110121</name>
</gene>
<name>A0A1I3JCB4_9PLAN</name>
<sequence>MAENPQIASEPLENDAHSPSVVGQVMQNQMVFQAGNSLTTGSFFNYFVSGFHPSAFWLAVLMVLPETTQSLSVLTRRLTLRTGRRKQLWLFGLITGRCFALLIPLALLFPKGESFETSAVTFLVCCTAGWYLLQGLAYVNYLSWLSDLAPANCWGHLFSRRQMAGLLVGVCVPGATLLLRKQILNQLPPHAAAWSYAAIFLLGGLLTMASVLPLLWIPDVTLPAESSNRLGLWKLLQGNRGFQLLLASRWTAAFFQGLTQTVLFKFAYDVLKISLETSVALVSLMVLLQLPMSWWAGRISDRNQDRNGVFAGMLLVSGALPFWLMATPERWQLLIPAYVLWSGFAIVNVCGTNLCLKLSPRSDNVGQLALYEQVSGLVAGLAGLLGGWALDRLLSSSGEDAFRWPMLISWLGRMAAPMWLLAIRQPNSNPPH</sequence>
<keyword evidence="1" id="KW-0812">Transmembrane</keyword>
<feature type="transmembrane region" description="Helical" evidence="1">
    <location>
        <begin position="191"/>
        <end position="217"/>
    </location>
</feature>
<feature type="transmembrane region" description="Helical" evidence="1">
    <location>
        <begin position="43"/>
        <end position="64"/>
    </location>
</feature>
<feature type="transmembrane region" description="Helical" evidence="1">
    <location>
        <begin position="308"/>
        <end position="326"/>
    </location>
</feature>
<dbReference type="InterPro" id="IPR036259">
    <property type="entry name" value="MFS_trans_sf"/>
</dbReference>
<feature type="transmembrane region" description="Helical" evidence="1">
    <location>
        <begin position="338"/>
        <end position="356"/>
    </location>
</feature>
<reference evidence="3" key="1">
    <citation type="submission" date="2016-10" db="EMBL/GenBank/DDBJ databases">
        <authorList>
            <person name="Varghese N."/>
            <person name="Submissions S."/>
        </authorList>
    </citation>
    <scope>NUCLEOTIDE SEQUENCE [LARGE SCALE GENOMIC DNA]</scope>
    <source>
        <strain evidence="3">DSM 26348</strain>
    </source>
</reference>
<dbReference type="Proteomes" id="UP000199518">
    <property type="component" value="Unassembled WGS sequence"/>
</dbReference>
<protein>
    <recommendedName>
        <fullName evidence="4">Major Facilitator Superfamily protein</fullName>
    </recommendedName>
</protein>
<evidence type="ECO:0008006" key="4">
    <source>
        <dbReference type="Google" id="ProtNLM"/>
    </source>
</evidence>
<evidence type="ECO:0000256" key="1">
    <source>
        <dbReference type="SAM" id="Phobius"/>
    </source>
</evidence>
<dbReference type="OrthoDB" id="213077at2"/>
<feature type="transmembrane region" description="Helical" evidence="1">
    <location>
        <begin position="402"/>
        <end position="423"/>
    </location>
</feature>
<dbReference type="Gene3D" id="1.20.1250.20">
    <property type="entry name" value="MFS general substrate transporter like domains"/>
    <property type="match status" value="1"/>
</dbReference>
<dbReference type="InterPro" id="IPR052528">
    <property type="entry name" value="Sugar_transport-like"/>
</dbReference>
<dbReference type="PANTHER" id="PTHR23526:SF2">
    <property type="entry name" value="MAJOR FACILITATOR SUPERFAMILY (MFS) PROFILE DOMAIN-CONTAINING PROTEIN"/>
    <property type="match status" value="1"/>
</dbReference>
<feature type="transmembrane region" description="Helical" evidence="1">
    <location>
        <begin position="368"/>
        <end position="390"/>
    </location>
</feature>
<dbReference type="PANTHER" id="PTHR23526">
    <property type="entry name" value="INTEGRAL MEMBRANE TRANSPORT PROTEIN-RELATED"/>
    <property type="match status" value="1"/>
</dbReference>
<dbReference type="STRING" id="1576369.SAMN05421753_110121"/>
<evidence type="ECO:0000313" key="2">
    <source>
        <dbReference type="EMBL" id="SFI57585.1"/>
    </source>
</evidence>
<dbReference type="RefSeq" id="WP_092051220.1">
    <property type="nucleotide sequence ID" value="NZ_FOQD01000010.1"/>
</dbReference>
<accession>A0A1I3JCB4</accession>
<proteinExistence type="predicted"/>
<feature type="transmembrane region" description="Helical" evidence="1">
    <location>
        <begin position="120"/>
        <end position="141"/>
    </location>
</feature>
<dbReference type="AlphaFoldDB" id="A0A1I3JCB4"/>
<keyword evidence="1" id="KW-1133">Transmembrane helix</keyword>
<organism evidence="2 3">
    <name type="scientific">Planctomicrobium piriforme</name>
    <dbReference type="NCBI Taxonomy" id="1576369"/>
    <lineage>
        <taxon>Bacteria</taxon>
        <taxon>Pseudomonadati</taxon>
        <taxon>Planctomycetota</taxon>
        <taxon>Planctomycetia</taxon>
        <taxon>Planctomycetales</taxon>
        <taxon>Planctomycetaceae</taxon>
        <taxon>Planctomicrobium</taxon>
    </lineage>
</organism>
<dbReference type="EMBL" id="FOQD01000010">
    <property type="protein sequence ID" value="SFI57585.1"/>
    <property type="molecule type" value="Genomic_DNA"/>
</dbReference>
<keyword evidence="3" id="KW-1185">Reference proteome</keyword>
<dbReference type="SUPFAM" id="SSF103473">
    <property type="entry name" value="MFS general substrate transporter"/>
    <property type="match status" value="1"/>
</dbReference>
<keyword evidence="1" id="KW-0472">Membrane</keyword>
<feature type="transmembrane region" description="Helical" evidence="1">
    <location>
        <begin position="161"/>
        <end position="179"/>
    </location>
</feature>